<evidence type="ECO:0000313" key="2">
    <source>
        <dbReference type="EMBL" id="ETS84342.1"/>
    </source>
</evidence>
<dbReference type="KEGG" id="pfy:PFICI_02367"/>
<keyword evidence="3" id="KW-1185">Reference proteome</keyword>
<dbReference type="PANTHER" id="PTHR24148">
    <property type="entry name" value="ANKYRIN REPEAT DOMAIN-CONTAINING PROTEIN 39 HOMOLOG-RELATED"/>
    <property type="match status" value="1"/>
</dbReference>
<reference evidence="3" key="1">
    <citation type="journal article" date="2015" name="BMC Genomics">
        <title>Genomic and transcriptomic analysis of the endophytic fungus Pestalotiopsis fici reveals its lifestyle and high potential for synthesis of natural products.</title>
        <authorList>
            <person name="Wang X."/>
            <person name="Zhang X."/>
            <person name="Liu L."/>
            <person name="Xiang M."/>
            <person name="Wang W."/>
            <person name="Sun X."/>
            <person name="Che Y."/>
            <person name="Guo L."/>
            <person name="Liu G."/>
            <person name="Guo L."/>
            <person name="Wang C."/>
            <person name="Yin W.B."/>
            <person name="Stadler M."/>
            <person name="Zhang X."/>
            <person name="Liu X."/>
        </authorList>
    </citation>
    <scope>NUCLEOTIDE SEQUENCE [LARGE SCALE GENOMIC DNA]</scope>
    <source>
        <strain evidence="3">W106-1 / CGMCC3.15140</strain>
    </source>
</reference>
<dbReference type="PANTHER" id="PTHR24148:SF78">
    <property type="entry name" value="HETEROKARYON INCOMPATIBILITY DOMAIN-CONTAINING PROTEIN"/>
    <property type="match status" value="1"/>
</dbReference>
<dbReference type="RefSeq" id="XP_007829139.1">
    <property type="nucleotide sequence ID" value="XM_007830948.1"/>
</dbReference>
<dbReference type="InterPro" id="IPR010730">
    <property type="entry name" value="HET"/>
</dbReference>
<dbReference type="Pfam" id="PF06985">
    <property type="entry name" value="HET"/>
    <property type="match status" value="1"/>
</dbReference>
<dbReference type="Proteomes" id="UP000030651">
    <property type="component" value="Unassembled WGS sequence"/>
</dbReference>
<dbReference type="eggNOG" id="ENOG502SJHN">
    <property type="taxonomic scope" value="Eukaryota"/>
</dbReference>
<dbReference type="Gene3D" id="1.20.5.340">
    <property type="match status" value="1"/>
</dbReference>
<evidence type="ECO:0000313" key="3">
    <source>
        <dbReference type="Proteomes" id="UP000030651"/>
    </source>
</evidence>
<dbReference type="AlphaFoldDB" id="W3XG01"/>
<feature type="domain" description="Heterokaryon incompatibility" evidence="1">
    <location>
        <begin position="49"/>
        <end position="184"/>
    </location>
</feature>
<dbReference type="InterPro" id="IPR052895">
    <property type="entry name" value="HetReg/Transcr_Mod"/>
</dbReference>
<dbReference type="OMA" id="ECTEMEQ"/>
<sequence>MSSVYSHSTLPEGHIRLLRLSPHRDKDAPIECELLDYPLLNTDGSCGLYEALSYAWGSSEKPQSITIGEYNVPVTASLHSALRSLRDCFLERYLWADAICIDQGNTKEVNKQVQMMALIYARAARVLVWLGDSTEHSSQAIEHIRVAGEHIQISNETIDMTSAIPAVAALLKRSWFDRVWVLQEVAAARHVVIMCGSARIEGKTFCTGLDNLEEAYEDRRSLISPLKYLIGGAAFRHKDIQGQVEGFTLGLHPLGELIDTFHTRHATNPLDRVYALLGIRSVNPGESGLKPNYNLSWRELLRRLVKAVLSDHVHVTTWEKHYIAVIQSSGYVLGHVCTVLSCGRDRELICVRTPKHGTDQYEAALCMESTAPSVLAGDIVCILEGAPKPMIIRLCESHLIIVRISVDLMEEDTVRCQRLIENSDVFSLLSRRFLLIWDWERTTTSTHGQSDYKDILKVEEPFHKSQLALILWSSGDYKRAVEIYQKLWTVSKGKGGWGHPEAVTYMRYLASMHRDSQQFELADKFQTMVRLISQHAECTEMEQTGIYAAELFDQDVMMLLLHCWKHKTQFPDTVVEAAARNENHGTEMMRLLRNRRTEIRTTWEVILAATKNIQQGRELIQLLLAIDGDQINFTAEMILAVTNARHGEFLLIQLLDRSINQNPVTEAFFTVVAGSQAAGRSLLQGPSDQSGDSTIFIQEVVLTALENPWARAFVEHLFNRERRLDFQVTQAILCAMVCHVHGLDMLYRLFKEGYIFQLSRKVINRACVMVIGKARDLGSVKEEDLSKSMSDEERQHESEMAALLIKAGAEKRHGKICIRRLPVDAKNATNSRGVAPHDSIRMRLTELEVECYRSGLVLLLLDRLMPTDPSDDMTRSHVRVATGGLKAFLRGKWSTIQRSRESLDHVLESIEQLLYPHR</sequence>
<protein>
    <recommendedName>
        <fullName evidence="1">Heterokaryon incompatibility domain-containing protein</fullName>
    </recommendedName>
</protein>
<dbReference type="GeneID" id="19267380"/>
<accession>W3XG01</accession>
<dbReference type="Pfam" id="PF23397">
    <property type="entry name" value="DUF7104"/>
    <property type="match status" value="2"/>
</dbReference>
<evidence type="ECO:0000259" key="1">
    <source>
        <dbReference type="Pfam" id="PF06985"/>
    </source>
</evidence>
<proteinExistence type="predicted"/>
<dbReference type="InterPro" id="IPR055530">
    <property type="entry name" value="DUF7104"/>
</dbReference>
<dbReference type="HOGENOM" id="CLU_004184_9_2_1"/>
<name>W3XG01_PESFW</name>
<gene>
    <name evidence="2" type="ORF">PFICI_02367</name>
</gene>
<dbReference type="InParanoid" id="W3XG01"/>
<dbReference type="EMBL" id="KI912110">
    <property type="protein sequence ID" value="ETS84342.1"/>
    <property type="molecule type" value="Genomic_DNA"/>
</dbReference>
<organism evidence="2 3">
    <name type="scientific">Pestalotiopsis fici (strain W106-1 / CGMCC3.15140)</name>
    <dbReference type="NCBI Taxonomy" id="1229662"/>
    <lineage>
        <taxon>Eukaryota</taxon>
        <taxon>Fungi</taxon>
        <taxon>Dikarya</taxon>
        <taxon>Ascomycota</taxon>
        <taxon>Pezizomycotina</taxon>
        <taxon>Sordariomycetes</taxon>
        <taxon>Xylariomycetidae</taxon>
        <taxon>Amphisphaeriales</taxon>
        <taxon>Sporocadaceae</taxon>
        <taxon>Pestalotiopsis</taxon>
    </lineage>
</organism>
<dbReference type="OrthoDB" id="194358at2759"/>